<dbReference type="AlphaFoldDB" id="A0AAD6UAQ3"/>
<keyword evidence="2" id="KW-1185">Reference proteome</keyword>
<sequence length="124" mass="13714">MHPVSKVKALGGATQRADMMYYRLATDCLFFEIFARRQAEPALEGNLMAALYTLDTPQAPRSGADLNSAIFGAPVFFEHFGRRQANLAVKEHLTASLYSWRILQALRGADIDYTMFGVPTSGPN</sequence>
<proteinExistence type="predicted"/>
<name>A0AAD6UAQ3_9AGAR</name>
<dbReference type="Proteomes" id="UP001222325">
    <property type="component" value="Unassembled WGS sequence"/>
</dbReference>
<comment type="caution">
    <text evidence="1">The sequence shown here is derived from an EMBL/GenBank/DDBJ whole genome shotgun (WGS) entry which is preliminary data.</text>
</comment>
<protein>
    <submittedName>
        <fullName evidence="1">Uncharacterized protein</fullName>
    </submittedName>
</protein>
<evidence type="ECO:0000313" key="1">
    <source>
        <dbReference type="EMBL" id="KAJ7090921.1"/>
    </source>
</evidence>
<organism evidence="1 2">
    <name type="scientific">Mycena belliarum</name>
    <dbReference type="NCBI Taxonomy" id="1033014"/>
    <lineage>
        <taxon>Eukaryota</taxon>
        <taxon>Fungi</taxon>
        <taxon>Dikarya</taxon>
        <taxon>Basidiomycota</taxon>
        <taxon>Agaricomycotina</taxon>
        <taxon>Agaricomycetes</taxon>
        <taxon>Agaricomycetidae</taxon>
        <taxon>Agaricales</taxon>
        <taxon>Marasmiineae</taxon>
        <taxon>Mycenaceae</taxon>
        <taxon>Mycena</taxon>
    </lineage>
</organism>
<evidence type="ECO:0000313" key="2">
    <source>
        <dbReference type="Proteomes" id="UP001222325"/>
    </source>
</evidence>
<dbReference type="EMBL" id="JARJCN010000021">
    <property type="protein sequence ID" value="KAJ7090921.1"/>
    <property type="molecule type" value="Genomic_DNA"/>
</dbReference>
<gene>
    <name evidence="1" type="ORF">B0H15DRAFT_800144</name>
</gene>
<accession>A0AAD6UAQ3</accession>
<reference evidence="1" key="1">
    <citation type="submission" date="2023-03" db="EMBL/GenBank/DDBJ databases">
        <title>Massive genome expansion in bonnet fungi (Mycena s.s.) driven by repeated elements and novel gene families across ecological guilds.</title>
        <authorList>
            <consortium name="Lawrence Berkeley National Laboratory"/>
            <person name="Harder C.B."/>
            <person name="Miyauchi S."/>
            <person name="Viragh M."/>
            <person name="Kuo A."/>
            <person name="Thoen E."/>
            <person name="Andreopoulos B."/>
            <person name="Lu D."/>
            <person name="Skrede I."/>
            <person name="Drula E."/>
            <person name="Henrissat B."/>
            <person name="Morin E."/>
            <person name="Kohler A."/>
            <person name="Barry K."/>
            <person name="LaButti K."/>
            <person name="Morin E."/>
            <person name="Salamov A."/>
            <person name="Lipzen A."/>
            <person name="Mereny Z."/>
            <person name="Hegedus B."/>
            <person name="Baldrian P."/>
            <person name="Stursova M."/>
            <person name="Weitz H."/>
            <person name="Taylor A."/>
            <person name="Grigoriev I.V."/>
            <person name="Nagy L.G."/>
            <person name="Martin F."/>
            <person name="Kauserud H."/>
        </authorList>
    </citation>
    <scope>NUCLEOTIDE SEQUENCE</scope>
    <source>
        <strain evidence="1">CBHHK173m</strain>
    </source>
</reference>